<dbReference type="Proteomes" id="UP001324634">
    <property type="component" value="Chromosome"/>
</dbReference>
<dbReference type="GO" id="GO:0005840">
    <property type="term" value="C:ribosome"/>
    <property type="evidence" value="ECO:0007669"/>
    <property type="project" value="UniProtKB-KW"/>
</dbReference>
<evidence type="ECO:0000256" key="1">
    <source>
        <dbReference type="ARBA" id="ARBA00006640"/>
    </source>
</evidence>
<dbReference type="InterPro" id="IPR001911">
    <property type="entry name" value="Ribosomal_bS21"/>
</dbReference>
<name>A0AAX4HL63_9BACT</name>
<reference evidence="7 8" key="1">
    <citation type="submission" date="2023-11" db="EMBL/GenBank/DDBJ databases">
        <title>Peredibacter starrii A3.12.</title>
        <authorList>
            <person name="Mitchell R.J."/>
        </authorList>
    </citation>
    <scope>NUCLEOTIDE SEQUENCE [LARGE SCALE GENOMIC DNA]</scope>
    <source>
        <strain evidence="7 8">A3.12</strain>
    </source>
</reference>
<dbReference type="Pfam" id="PF01165">
    <property type="entry name" value="Ribosomal_S21"/>
    <property type="match status" value="1"/>
</dbReference>
<dbReference type="GO" id="GO:0003735">
    <property type="term" value="F:structural constituent of ribosome"/>
    <property type="evidence" value="ECO:0007669"/>
    <property type="project" value="InterPro"/>
</dbReference>
<dbReference type="AlphaFoldDB" id="A0AAX4HL63"/>
<dbReference type="KEGG" id="psti:SOO65_14820"/>
<dbReference type="GO" id="GO:1990904">
    <property type="term" value="C:ribonucleoprotein complex"/>
    <property type="evidence" value="ECO:0007669"/>
    <property type="project" value="UniProtKB-KW"/>
</dbReference>
<keyword evidence="3 5" id="KW-0687">Ribonucleoprotein</keyword>
<sequence>MAHDKKEPKENIRIDITDGFAVERALKKFKRLCDAYGIVKEYRAREYYMKPSVKRVEKMEAAEKRRKKTNSKSGRGSRKI</sequence>
<dbReference type="NCBIfam" id="TIGR00030">
    <property type="entry name" value="S21p"/>
    <property type="match status" value="1"/>
</dbReference>
<dbReference type="Gene3D" id="1.20.5.1150">
    <property type="entry name" value="Ribosomal protein S8"/>
    <property type="match status" value="1"/>
</dbReference>
<evidence type="ECO:0000256" key="4">
    <source>
        <dbReference type="ARBA" id="ARBA00035135"/>
    </source>
</evidence>
<dbReference type="RefSeq" id="WP_321391727.1">
    <property type="nucleotide sequence ID" value="NZ_CP139487.1"/>
</dbReference>
<evidence type="ECO:0000256" key="2">
    <source>
        <dbReference type="ARBA" id="ARBA00022980"/>
    </source>
</evidence>
<organism evidence="7 8">
    <name type="scientific">Peredibacter starrii</name>
    <dbReference type="NCBI Taxonomy" id="28202"/>
    <lineage>
        <taxon>Bacteria</taxon>
        <taxon>Pseudomonadati</taxon>
        <taxon>Bdellovibrionota</taxon>
        <taxon>Bacteriovoracia</taxon>
        <taxon>Bacteriovoracales</taxon>
        <taxon>Bacteriovoracaceae</taxon>
        <taxon>Peredibacter</taxon>
    </lineage>
</organism>
<evidence type="ECO:0000256" key="5">
    <source>
        <dbReference type="HAMAP-Rule" id="MF_00358"/>
    </source>
</evidence>
<dbReference type="HAMAP" id="MF_00358">
    <property type="entry name" value="Ribosomal_bS21"/>
    <property type="match status" value="1"/>
</dbReference>
<protein>
    <recommendedName>
        <fullName evidence="4 5">Small ribosomal subunit protein bS21</fullName>
    </recommendedName>
</protein>
<evidence type="ECO:0000313" key="8">
    <source>
        <dbReference type="Proteomes" id="UP001324634"/>
    </source>
</evidence>
<evidence type="ECO:0000256" key="3">
    <source>
        <dbReference type="ARBA" id="ARBA00023274"/>
    </source>
</evidence>
<accession>A0AAX4HL63</accession>
<dbReference type="GO" id="GO:0006412">
    <property type="term" value="P:translation"/>
    <property type="evidence" value="ECO:0007669"/>
    <property type="project" value="UniProtKB-UniRule"/>
</dbReference>
<evidence type="ECO:0000313" key="7">
    <source>
        <dbReference type="EMBL" id="WPU63966.1"/>
    </source>
</evidence>
<proteinExistence type="inferred from homology"/>
<keyword evidence="8" id="KW-1185">Reference proteome</keyword>
<evidence type="ECO:0000256" key="6">
    <source>
        <dbReference type="SAM" id="MobiDB-lite"/>
    </source>
</evidence>
<gene>
    <name evidence="5 7" type="primary">rpsU</name>
    <name evidence="7" type="ORF">SOO65_14820</name>
</gene>
<comment type="similarity">
    <text evidence="1 5">Belongs to the bacterial ribosomal protein bS21 family.</text>
</comment>
<keyword evidence="2 5" id="KW-0689">Ribosomal protein</keyword>
<feature type="region of interest" description="Disordered" evidence="6">
    <location>
        <begin position="58"/>
        <end position="80"/>
    </location>
</feature>
<feature type="compositionally biased region" description="Basic residues" evidence="6">
    <location>
        <begin position="64"/>
        <end position="80"/>
    </location>
</feature>
<dbReference type="InterPro" id="IPR038380">
    <property type="entry name" value="Ribosomal_bS21_sf"/>
</dbReference>
<dbReference type="EMBL" id="CP139487">
    <property type="protein sequence ID" value="WPU63966.1"/>
    <property type="molecule type" value="Genomic_DNA"/>
</dbReference>